<reference evidence="1 2" key="2">
    <citation type="journal article" date="2019" name="G3 (Bethesda)">
        <title>Hybrid Assembly of the Genome of the Entomopathogenic Nematode Steinernema carpocapsae Identifies the X-Chromosome.</title>
        <authorList>
            <person name="Serra L."/>
            <person name="Macchietto M."/>
            <person name="Macias-Munoz A."/>
            <person name="McGill C.J."/>
            <person name="Rodriguez I.M."/>
            <person name="Rodriguez B."/>
            <person name="Murad R."/>
            <person name="Mortazavi A."/>
        </authorList>
    </citation>
    <scope>NUCLEOTIDE SEQUENCE [LARGE SCALE GENOMIC DNA]</scope>
    <source>
        <strain evidence="1 2">ALL</strain>
    </source>
</reference>
<dbReference type="EMBL" id="AZBU02000002">
    <property type="protein sequence ID" value="TKR95506.1"/>
    <property type="molecule type" value="Genomic_DNA"/>
</dbReference>
<proteinExistence type="predicted"/>
<protein>
    <submittedName>
        <fullName evidence="1">Uncharacterized protein</fullName>
    </submittedName>
</protein>
<comment type="caution">
    <text evidence="1">The sequence shown here is derived from an EMBL/GenBank/DDBJ whole genome shotgun (WGS) entry which is preliminary data.</text>
</comment>
<reference evidence="1 2" key="1">
    <citation type="journal article" date="2015" name="Genome Biol.">
        <title>Comparative genomics of Steinernema reveals deeply conserved gene regulatory networks.</title>
        <authorList>
            <person name="Dillman A.R."/>
            <person name="Macchietto M."/>
            <person name="Porter C.F."/>
            <person name="Rogers A."/>
            <person name="Williams B."/>
            <person name="Antoshechkin I."/>
            <person name="Lee M.M."/>
            <person name="Goodwin Z."/>
            <person name="Lu X."/>
            <person name="Lewis E.E."/>
            <person name="Goodrich-Blair H."/>
            <person name="Stock S.P."/>
            <person name="Adams B.J."/>
            <person name="Sternberg P.W."/>
            <person name="Mortazavi A."/>
        </authorList>
    </citation>
    <scope>NUCLEOTIDE SEQUENCE [LARGE SCALE GENOMIC DNA]</scope>
    <source>
        <strain evidence="1 2">ALL</strain>
    </source>
</reference>
<name>A0A4U5PGI7_STECR</name>
<gene>
    <name evidence="1" type="ORF">L596_009669</name>
</gene>
<sequence length="124" mass="14232">MIYAGKRERYPLFQKFSCWRTPTRSGHTGTQVSRTLKCNAQPLRGFPTFLIVGRSQPGKFMSRRGSDSPFELVRFGALIAVWPKGAVKSEDFHWVERTLGSEMRRRLKASLSRINTDPRRSGRS</sequence>
<dbReference type="Proteomes" id="UP000298663">
    <property type="component" value="Unassembled WGS sequence"/>
</dbReference>
<evidence type="ECO:0000313" key="1">
    <source>
        <dbReference type="EMBL" id="TKR95506.1"/>
    </source>
</evidence>
<accession>A0A4U5PGI7</accession>
<evidence type="ECO:0000313" key="2">
    <source>
        <dbReference type="Proteomes" id="UP000298663"/>
    </source>
</evidence>
<keyword evidence="2" id="KW-1185">Reference proteome</keyword>
<dbReference type="AlphaFoldDB" id="A0A4U5PGI7"/>
<organism evidence="1 2">
    <name type="scientific">Steinernema carpocapsae</name>
    <name type="common">Entomopathogenic nematode</name>
    <dbReference type="NCBI Taxonomy" id="34508"/>
    <lineage>
        <taxon>Eukaryota</taxon>
        <taxon>Metazoa</taxon>
        <taxon>Ecdysozoa</taxon>
        <taxon>Nematoda</taxon>
        <taxon>Chromadorea</taxon>
        <taxon>Rhabditida</taxon>
        <taxon>Tylenchina</taxon>
        <taxon>Panagrolaimomorpha</taxon>
        <taxon>Strongyloidoidea</taxon>
        <taxon>Steinernematidae</taxon>
        <taxon>Steinernema</taxon>
    </lineage>
</organism>